<keyword evidence="1" id="KW-0902">Two-component regulatory system</keyword>
<keyword evidence="2" id="KW-0597">Phosphoprotein</keyword>
<proteinExistence type="predicted"/>
<evidence type="ECO:0000256" key="2">
    <source>
        <dbReference type="PROSITE-ProRule" id="PRU00110"/>
    </source>
</evidence>
<protein>
    <recommendedName>
        <fullName evidence="3">HPt domain-containing protein</fullName>
    </recommendedName>
</protein>
<feature type="modified residue" description="Phosphohistidine" evidence="2">
    <location>
        <position position="61"/>
    </location>
</feature>
<dbReference type="Pfam" id="PF01627">
    <property type="entry name" value="Hpt"/>
    <property type="match status" value="1"/>
</dbReference>
<dbReference type="EMBL" id="SPMZ01000076">
    <property type="protein sequence ID" value="NMQ21131.1"/>
    <property type="molecule type" value="Genomic_DNA"/>
</dbReference>
<dbReference type="RefSeq" id="WP_169250397.1">
    <property type="nucleotide sequence ID" value="NZ_SPMZ01000076.1"/>
</dbReference>
<organism evidence="4 5">
    <name type="scientific">Candidatus Competibacter phosphatis</name>
    <dbReference type="NCBI Taxonomy" id="221280"/>
    <lineage>
        <taxon>Bacteria</taxon>
        <taxon>Pseudomonadati</taxon>
        <taxon>Pseudomonadota</taxon>
        <taxon>Gammaproteobacteria</taxon>
        <taxon>Candidatus Competibacteraceae</taxon>
        <taxon>Candidatus Competibacter</taxon>
    </lineage>
</organism>
<evidence type="ECO:0000313" key="5">
    <source>
        <dbReference type="Proteomes" id="UP000760480"/>
    </source>
</evidence>
<accession>A0ABX1TP03</accession>
<dbReference type="SUPFAM" id="SSF47226">
    <property type="entry name" value="Histidine-containing phosphotransfer domain, HPT domain"/>
    <property type="match status" value="1"/>
</dbReference>
<evidence type="ECO:0000256" key="1">
    <source>
        <dbReference type="ARBA" id="ARBA00023012"/>
    </source>
</evidence>
<dbReference type="Gene3D" id="1.20.120.160">
    <property type="entry name" value="HPT domain"/>
    <property type="match status" value="1"/>
</dbReference>
<reference evidence="4 5" key="1">
    <citation type="submission" date="2019-03" db="EMBL/GenBank/DDBJ databases">
        <title>Metabolic reconstructions from genomes of highly enriched 'Candidatus Accumulibacter' and 'Candidatus Competibacter' bioreactor populations.</title>
        <authorList>
            <person name="Annavajhala M.K."/>
            <person name="Welles L."/>
            <person name="Abbas B."/>
            <person name="Sorokin D."/>
            <person name="Park H."/>
            <person name="Van Loosdrecht M."/>
            <person name="Chandran K."/>
        </authorList>
    </citation>
    <scope>NUCLEOTIDE SEQUENCE [LARGE SCALE GENOMIC DNA]</scope>
    <source>
        <strain evidence="4 5">SBR_G</strain>
    </source>
</reference>
<feature type="domain" description="HPt" evidence="3">
    <location>
        <begin position="20"/>
        <end position="112"/>
    </location>
</feature>
<dbReference type="InterPro" id="IPR036641">
    <property type="entry name" value="HPT_dom_sf"/>
</dbReference>
<dbReference type="SMART" id="SM00073">
    <property type="entry name" value="HPT"/>
    <property type="match status" value="1"/>
</dbReference>
<comment type="caution">
    <text evidence="4">The sequence shown here is derived from an EMBL/GenBank/DDBJ whole genome shotgun (WGS) entry which is preliminary data.</text>
</comment>
<dbReference type="InterPro" id="IPR008207">
    <property type="entry name" value="Sig_transdc_His_kin_Hpt_dom"/>
</dbReference>
<dbReference type="PROSITE" id="PS50894">
    <property type="entry name" value="HPT"/>
    <property type="match status" value="1"/>
</dbReference>
<gene>
    <name evidence="4" type="ORF">E4P82_19190</name>
</gene>
<sequence>METVPVLLNVETALAACRGDSTLARALIEQYCLDLPAERAELAKARALDPPDWEAIRERAHRLRSGSAYLGAERIAAAARDLEAGVLARRSPDALAVAWRTLERAFEAFSAVPIEDWEKHPRVVNRLADSAGA</sequence>
<evidence type="ECO:0000259" key="3">
    <source>
        <dbReference type="PROSITE" id="PS50894"/>
    </source>
</evidence>
<dbReference type="Proteomes" id="UP000760480">
    <property type="component" value="Unassembled WGS sequence"/>
</dbReference>
<keyword evidence="5" id="KW-1185">Reference proteome</keyword>
<evidence type="ECO:0000313" key="4">
    <source>
        <dbReference type="EMBL" id="NMQ21131.1"/>
    </source>
</evidence>
<name>A0ABX1TP03_9GAMM</name>